<reference evidence="1 2" key="1">
    <citation type="submission" date="2017-07" db="EMBL/GenBank/DDBJ databases">
        <title>Draft Genome Sequences of Select Purple Nonsulfur Bacteria.</title>
        <authorList>
            <person name="Lasarre B."/>
            <person name="Mckinlay J.B."/>
        </authorList>
    </citation>
    <scope>NUCLEOTIDE SEQUENCE [LARGE SCALE GENOMIC DNA]</scope>
    <source>
        <strain evidence="1 2">DSM 11290</strain>
    </source>
</reference>
<dbReference type="EMBL" id="NPEV01000013">
    <property type="protein sequence ID" value="RAI27899.1"/>
    <property type="molecule type" value="Genomic_DNA"/>
</dbReference>
<evidence type="ECO:0000313" key="1">
    <source>
        <dbReference type="EMBL" id="RAI27899.1"/>
    </source>
</evidence>
<keyword evidence="2" id="KW-1185">Reference proteome</keyword>
<gene>
    <name evidence="1" type="ORF">CH339_08315</name>
</gene>
<dbReference type="Proteomes" id="UP000249299">
    <property type="component" value="Unassembled WGS sequence"/>
</dbReference>
<name>A0A327JN95_9HYPH</name>
<dbReference type="GO" id="GO:0006260">
    <property type="term" value="P:DNA replication"/>
    <property type="evidence" value="ECO:0007669"/>
    <property type="project" value="InterPro"/>
</dbReference>
<accession>A0A327JN95</accession>
<dbReference type="InterPro" id="IPR007459">
    <property type="entry name" value="DNA_pol3_chi"/>
</dbReference>
<comment type="caution">
    <text evidence="1">The sequence shown here is derived from an EMBL/GenBank/DDBJ whole genome shotgun (WGS) entry which is preliminary data.</text>
</comment>
<dbReference type="NCBIfam" id="NF004347">
    <property type="entry name" value="PRK05728.1-4"/>
    <property type="match status" value="1"/>
</dbReference>
<dbReference type="PANTHER" id="PTHR38767:SF1">
    <property type="entry name" value="DNA POLYMERASE III SUBUNIT CHI"/>
    <property type="match status" value="1"/>
</dbReference>
<dbReference type="GO" id="GO:0003677">
    <property type="term" value="F:DNA binding"/>
    <property type="evidence" value="ECO:0007669"/>
    <property type="project" value="InterPro"/>
</dbReference>
<dbReference type="InterPro" id="IPR036768">
    <property type="entry name" value="PolIII_chi_sf"/>
</dbReference>
<organism evidence="1 2">
    <name type="scientific">Rhodobium orientis</name>
    <dbReference type="NCBI Taxonomy" id="34017"/>
    <lineage>
        <taxon>Bacteria</taxon>
        <taxon>Pseudomonadati</taxon>
        <taxon>Pseudomonadota</taxon>
        <taxon>Alphaproteobacteria</taxon>
        <taxon>Hyphomicrobiales</taxon>
        <taxon>Rhodobiaceae</taxon>
        <taxon>Rhodobium</taxon>
    </lineage>
</organism>
<dbReference type="AlphaFoldDB" id="A0A327JN95"/>
<dbReference type="Gene3D" id="3.40.50.10110">
    <property type="entry name" value="DNA polymerase III subunit chi"/>
    <property type="match status" value="1"/>
</dbReference>
<dbReference type="GO" id="GO:0032298">
    <property type="term" value="P:positive regulation of DNA-templated DNA replication initiation"/>
    <property type="evidence" value="ECO:0007669"/>
    <property type="project" value="TreeGrafter"/>
</dbReference>
<evidence type="ECO:0000313" key="2">
    <source>
        <dbReference type="Proteomes" id="UP000249299"/>
    </source>
</evidence>
<proteinExistence type="predicted"/>
<dbReference type="OrthoDB" id="9795973at2"/>
<dbReference type="Pfam" id="PF04364">
    <property type="entry name" value="DNA_pol3_chi"/>
    <property type="match status" value="1"/>
</dbReference>
<dbReference type="GO" id="GO:0003887">
    <property type="term" value="F:DNA-directed DNA polymerase activity"/>
    <property type="evidence" value="ECO:0007669"/>
    <property type="project" value="InterPro"/>
</dbReference>
<dbReference type="PANTHER" id="PTHR38767">
    <property type="entry name" value="DNA POLYMERASE III SUBUNIT CHI"/>
    <property type="match status" value="1"/>
</dbReference>
<dbReference type="SUPFAM" id="SSF102400">
    <property type="entry name" value="DNA polymerase III chi subunit"/>
    <property type="match status" value="1"/>
</dbReference>
<sequence>MTEVLFYHLERRGLDEVLPGLLEKCLERGWRTVVQTGSRERCEALNQRLWDYRDDSFLPHGTSGDGFDADQPVFLTDQADNPNGATVRFLVDRADPPDLGTYERAVFVFDGRDADELADAREHWKAAKAAGLDITYWQQSESGRWEKKA</sequence>
<protein>
    <submittedName>
        <fullName evidence="1">DNA polymerase III subunit chi</fullName>
    </submittedName>
</protein>
<dbReference type="RefSeq" id="WP_111433886.1">
    <property type="nucleotide sequence ID" value="NZ_JACIGG010000004.1"/>
</dbReference>